<evidence type="ECO:0000313" key="1">
    <source>
        <dbReference type="EMBL" id="XBP73026.1"/>
    </source>
</evidence>
<dbReference type="EMBL" id="CP157678">
    <property type="protein sequence ID" value="XBP73026.1"/>
    <property type="molecule type" value="Genomic_DNA"/>
</dbReference>
<keyword evidence="1" id="KW-0614">Plasmid</keyword>
<name>A0AAU7LZL1_9BURK</name>
<dbReference type="AlphaFoldDB" id="A0AAU7LZL1"/>
<proteinExistence type="predicted"/>
<organism evidence="1">
    <name type="scientific">Polaromonas hydrogenivorans</name>
    <dbReference type="NCBI Taxonomy" id="335476"/>
    <lineage>
        <taxon>Bacteria</taxon>
        <taxon>Pseudomonadati</taxon>
        <taxon>Pseudomonadota</taxon>
        <taxon>Betaproteobacteria</taxon>
        <taxon>Burkholderiales</taxon>
        <taxon>Comamonadaceae</taxon>
        <taxon>Polaromonas</taxon>
    </lineage>
</organism>
<accession>A0AAU7LZL1</accession>
<protein>
    <submittedName>
        <fullName evidence="1">Uncharacterized protein</fullName>
    </submittedName>
</protein>
<gene>
    <name evidence="1" type="ORF">ABLV49_23890</name>
</gene>
<dbReference type="RefSeq" id="WP_349282943.1">
    <property type="nucleotide sequence ID" value="NZ_CBCSCU010000036.1"/>
</dbReference>
<sequence>MPCATALTLTPDCSLDTTLAQNARRFHGRVMTDANYNGLARNAAEVELFFEALRRTL</sequence>
<geneLocation type="plasmid" evidence="1">
    <name>p3</name>
</geneLocation>
<reference evidence="1" key="1">
    <citation type="submission" date="2024-05" db="EMBL/GenBank/DDBJ databases">
        <authorList>
            <person name="Bunk B."/>
            <person name="Swiderski J."/>
            <person name="Sproer C."/>
            <person name="Thiel V."/>
        </authorList>
    </citation>
    <scope>NUCLEOTIDE SEQUENCE</scope>
    <source>
        <strain evidence="1">DSM 17735</strain>
        <plasmid evidence="1">p3</plasmid>
    </source>
</reference>